<dbReference type="InParanoid" id="A0A0L0HLM1"/>
<comment type="similarity">
    <text evidence="2">Belongs to the TBCC family.</text>
</comment>
<evidence type="ECO:0000259" key="5">
    <source>
        <dbReference type="PROSITE" id="PS51329"/>
    </source>
</evidence>
<dbReference type="STRING" id="645134.A0A0L0HLM1"/>
<dbReference type="GO" id="GO:0007023">
    <property type="term" value="P:post-chaperonin tubulin folding pathway"/>
    <property type="evidence" value="ECO:0007669"/>
    <property type="project" value="InterPro"/>
</dbReference>
<name>A0A0L0HLM1_SPIPD</name>
<dbReference type="GeneID" id="27687010"/>
<feature type="domain" description="C-CAP/cofactor C-like" evidence="5">
    <location>
        <begin position="152"/>
        <end position="311"/>
    </location>
</feature>
<evidence type="ECO:0000256" key="1">
    <source>
        <dbReference type="ARBA" id="ARBA00004496"/>
    </source>
</evidence>
<dbReference type="VEuPathDB" id="FungiDB:SPPG_03499"/>
<dbReference type="OrthoDB" id="194775at2759"/>
<dbReference type="InterPro" id="IPR012945">
    <property type="entry name" value="Tubulin-bd_cofactor_C_dom"/>
</dbReference>
<keyword evidence="3" id="KW-0963">Cytoplasm</keyword>
<dbReference type="SMART" id="SM00673">
    <property type="entry name" value="CARP"/>
    <property type="match status" value="1"/>
</dbReference>
<dbReference type="OMA" id="YFQHEIT"/>
<gene>
    <name evidence="6" type="ORF">SPPG_03499</name>
</gene>
<dbReference type="GO" id="GO:0005737">
    <property type="term" value="C:cytoplasm"/>
    <property type="evidence" value="ECO:0007669"/>
    <property type="project" value="UniProtKB-SubCell"/>
</dbReference>
<protein>
    <recommendedName>
        <fullName evidence="5">C-CAP/cofactor C-like domain-containing protein</fullName>
    </recommendedName>
</protein>
<dbReference type="RefSeq" id="XP_016609743.1">
    <property type="nucleotide sequence ID" value="XM_016751762.1"/>
</dbReference>
<dbReference type="InterPro" id="IPR027684">
    <property type="entry name" value="TBCC"/>
</dbReference>
<dbReference type="PANTHER" id="PTHR15139">
    <property type="entry name" value="TUBULIN FOLDING COFACTOR C"/>
    <property type="match status" value="1"/>
</dbReference>
<evidence type="ECO:0000256" key="2">
    <source>
        <dbReference type="ARBA" id="ARBA00008848"/>
    </source>
</evidence>
<dbReference type="Proteomes" id="UP000053201">
    <property type="component" value="Unassembled WGS sequence"/>
</dbReference>
<comment type="subcellular location">
    <subcellularLocation>
        <location evidence="1">Cytoplasm</location>
    </subcellularLocation>
</comment>
<dbReference type="InterPro" id="IPR017901">
    <property type="entry name" value="C-CAP_CF_C-like"/>
</dbReference>
<evidence type="ECO:0000313" key="6">
    <source>
        <dbReference type="EMBL" id="KND01704.1"/>
    </source>
</evidence>
<dbReference type="Pfam" id="PF07986">
    <property type="entry name" value="TBCC"/>
    <property type="match status" value="1"/>
</dbReference>
<accession>A0A0L0HLM1</accession>
<dbReference type="Gene3D" id="1.20.58.1250">
    <property type="entry name" value="Tubulin Binding Cofactor C, N-terminal domain"/>
    <property type="match status" value="1"/>
</dbReference>
<dbReference type="AlphaFoldDB" id="A0A0L0HLM1"/>
<keyword evidence="4" id="KW-0143">Chaperone</keyword>
<dbReference type="InterPro" id="IPR006599">
    <property type="entry name" value="CARP_motif"/>
</dbReference>
<organism evidence="6 7">
    <name type="scientific">Spizellomyces punctatus (strain DAOM BR117)</name>
    <dbReference type="NCBI Taxonomy" id="645134"/>
    <lineage>
        <taxon>Eukaryota</taxon>
        <taxon>Fungi</taxon>
        <taxon>Fungi incertae sedis</taxon>
        <taxon>Chytridiomycota</taxon>
        <taxon>Chytridiomycota incertae sedis</taxon>
        <taxon>Chytridiomycetes</taxon>
        <taxon>Spizellomycetales</taxon>
        <taxon>Spizellomycetaceae</taxon>
        <taxon>Spizellomyces</taxon>
    </lineage>
</organism>
<evidence type="ECO:0000256" key="4">
    <source>
        <dbReference type="ARBA" id="ARBA00023186"/>
    </source>
</evidence>
<dbReference type="EMBL" id="KQ257454">
    <property type="protein sequence ID" value="KND01704.1"/>
    <property type="molecule type" value="Genomic_DNA"/>
</dbReference>
<evidence type="ECO:0000313" key="7">
    <source>
        <dbReference type="Proteomes" id="UP000053201"/>
    </source>
</evidence>
<keyword evidence="7" id="KW-1185">Reference proteome</keyword>
<dbReference type="PROSITE" id="PS51329">
    <property type="entry name" value="C_CAP_COFACTOR_C"/>
    <property type="match status" value="1"/>
</dbReference>
<proteinExistence type="inferred from homology"/>
<dbReference type="PANTHER" id="PTHR15139:SF0">
    <property type="entry name" value="TUBULIN-SPECIFIC CHAPERONE C"/>
    <property type="match status" value="1"/>
</dbReference>
<dbReference type="InterPro" id="IPR038397">
    <property type="entry name" value="TBCC_N_sf"/>
</dbReference>
<dbReference type="Gene3D" id="2.160.20.70">
    <property type="match status" value="1"/>
</dbReference>
<dbReference type="InterPro" id="IPR016098">
    <property type="entry name" value="CAP/MinC_C"/>
</dbReference>
<evidence type="ECO:0000256" key="3">
    <source>
        <dbReference type="ARBA" id="ARBA00022490"/>
    </source>
</evidence>
<dbReference type="eggNOG" id="KOG2512">
    <property type="taxonomic scope" value="Eukaryota"/>
</dbReference>
<dbReference type="GO" id="GO:0007021">
    <property type="term" value="P:tubulin complex assembly"/>
    <property type="evidence" value="ECO:0007669"/>
    <property type="project" value="TreeGrafter"/>
</dbReference>
<reference evidence="6 7" key="1">
    <citation type="submission" date="2009-08" db="EMBL/GenBank/DDBJ databases">
        <title>The Genome Sequence of Spizellomyces punctatus strain DAOM BR117.</title>
        <authorList>
            <consortium name="The Broad Institute Genome Sequencing Platform"/>
            <person name="Russ C."/>
            <person name="Cuomo C."/>
            <person name="Shea T."/>
            <person name="Young S.K."/>
            <person name="Zeng Q."/>
            <person name="Koehrsen M."/>
            <person name="Haas B."/>
            <person name="Borodovsky M."/>
            <person name="Guigo R."/>
            <person name="Alvarado L."/>
            <person name="Berlin A."/>
            <person name="Bochicchio J."/>
            <person name="Borenstein D."/>
            <person name="Chapman S."/>
            <person name="Chen Z."/>
            <person name="Engels R."/>
            <person name="Freedman E."/>
            <person name="Gellesch M."/>
            <person name="Goldberg J."/>
            <person name="Griggs A."/>
            <person name="Gujja S."/>
            <person name="Heiman D."/>
            <person name="Hepburn T."/>
            <person name="Howarth C."/>
            <person name="Jen D."/>
            <person name="Larson L."/>
            <person name="Lewis B."/>
            <person name="Mehta T."/>
            <person name="Park D."/>
            <person name="Pearson M."/>
            <person name="Roberts A."/>
            <person name="Saif S."/>
            <person name="Shenoy N."/>
            <person name="Sisk P."/>
            <person name="Stolte C."/>
            <person name="Sykes S."/>
            <person name="Thomson T."/>
            <person name="Walk T."/>
            <person name="White J."/>
            <person name="Yandava C."/>
            <person name="Burger G."/>
            <person name="Gray M.W."/>
            <person name="Holland P.W.H."/>
            <person name="King N."/>
            <person name="Lang F.B.F."/>
            <person name="Roger A.J."/>
            <person name="Ruiz-Trillo I."/>
            <person name="Lander E."/>
            <person name="Nusbaum C."/>
        </authorList>
    </citation>
    <scope>NUCLEOTIDE SEQUENCE [LARGE SCALE GENOMIC DNA]</scope>
    <source>
        <strain evidence="6 7">DAOM BR117</strain>
    </source>
</reference>
<sequence length="369" mass="40632">MTTHPDVKHASAIFCSEFKSECEGVQASLRDTSCDRHALLVKTSELGKKLTEAAVYLPAYDQRQCSALLKDLQECLSSSNPPRAKFSFASRKSKAAKEEVTTKRSTATLETAVQDATATGGKGDIFGEAELTAIPKSPQEGRKHSALPPADPTHSRTIADYVDRYVNLPGAADAEGLATASKDYYLLNLDRCVISMLTTPVAALHAKKLRNCLVIAGPIAGSVLLENCENCVFVLACRQFRMHHTMHADVFLHIPSHPIIEDCDKIRFAPYPAEDLSSLLTTSSMSRLFEMADLEYTPEVNRFDKVEDFKWLKRTPSPHWGVLAENERRIDWRTCALIPKEDGNGYIGSEDALGDTRAILGNVLPTSFT</sequence>